<organism evidence="1 2">
    <name type="scientific">Vitis rotundifolia</name>
    <name type="common">Muscadine grape</name>
    <dbReference type="NCBI Taxonomy" id="103349"/>
    <lineage>
        <taxon>Eukaryota</taxon>
        <taxon>Viridiplantae</taxon>
        <taxon>Streptophyta</taxon>
        <taxon>Embryophyta</taxon>
        <taxon>Tracheophyta</taxon>
        <taxon>Spermatophyta</taxon>
        <taxon>Magnoliopsida</taxon>
        <taxon>eudicotyledons</taxon>
        <taxon>Gunneridae</taxon>
        <taxon>Pentapetalae</taxon>
        <taxon>rosids</taxon>
        <taxon>Vitales</taxon>
        <taxon>Vitaceae</taxon>
        <taxon>Viteae</taxon>
        <taxon>Vitis</taxon>
    </lineage>
</organism>
<sequence>MYKVDKSKFREGLQLFCHYAFKQHHPKEGYRDLPHQVVQYANSLPLALKVLGSLLFGKQPPDWESELRKLEKVSYMEIVNVLKISFDGLDYTQRMIFLDIACFFQGRDVQTVSRKLEGSR</sequence>
<proteinExistence type="predicted"/>
<gene>
    <name evidence="1" type="ORF">PVL29_013572</name>
</gene>
<dbReference type="InterPro" id="IPR042197">
    <property type="entry name" value="Apaf_helical"/>
</dbReference>
<dbReference type="PANTHER" id="PTHR11017">
    <property type="entry name" value="LEUCINE-RICH REPEAT-CONTAINING PROTEIN"/>
    <property type="match status" value="1"/>
</dbReference>
<dbReference type="GO" id="GO:0006952">
    <property type="term" value="P:defense response"/>
    <property type="evidence" value="ECO:0007669"/>
    <property type="project" value="InterPro"/>
</dbReference>
<protein>
    <recommendedName>
        <fullName evidence="3">Disease resistance protein</fullName>
    </recommendedName>
</protein>
<evidence type="ECO:0008006" key="3">
    <source>
        <dbReference type="Google" id="ProtNLM"/>
    </source>
</evidence>
<evidence type="ECO:0000313" key="2">
    <source>
        <dbReference type="Proteomes" id="UP001168098"/>
    </source>
</evidence>
<dbReference type="GO" id="GO:0043531">
    <property type="term" value="F:ADP binding"/>
    <property type="evidence" value="ECO:0007669"/>
    <property type="project" value="InterPro"/>
</dbReference>
<accession>A0AA39DPY2</accession>
<dbReference type="Gene3D" id="1.10.8.430">
    <property type="entry name" value="Helical domain of apoptotic protease-activating factors"/>
    <property type="match status" value="1"/>
</dbReference>
<dbReference type="InterPro" id="IPR044974">
    <property type="entry name" value="Disease_R_plants"/>
</dbReference>
<name>A0AA39DPY2_VITRO</name>
<dbReference type="InterPro" id="IPR027417">
    <property type="entry name" value="P-loop_NTPase"/>
</dbReference>
<dbReference type="AlphaFoldDB" id="A0AA39DPY2"/>
<dbReference type="Proteomes" id="UP001168098">
    <property type="component" value="Unassembled WGS sequence"/>
</dbReference>
<comment type="caution">
    <text evidence="1">The sequence shown here is derived from an EMBL/GenBank/DDBJ whole genome shotgun (WGS) entry which is preliminary data.</text>
</comment>
<dbReference type="EMBL" id="JARBHA010000010">
    <property type="protein sequence ID" value="KAJ9691435.1"/>
    <property type="molecule type" value="Genomic_DNA"/>
</dbReference>
<evidence type="ECO:0000313" key="1">
    <source>
        <dbReference type="EMBL" id="KAJ9691435.1"/>
    </source>
</evidence>
<dbReference type="PANTHER" id="PTHR11017:SF570">
    <property type="entry name" value="DISEASE RESISTANCE PROTEIN (TIR-NBS CLASS)-RELATED"/>
    <property type="match status" value="1"/>
</dbReference>
<dbReference type="FunFam" id="1.10.8.430:FF:000002">
    <property type="entry name" value="Disease resistance protein (TIR-NBS-LRR class)"/>
    <property type="match status" value="1"/>
</dbReference>
<keyword evidence="2" id="KW-1185">Reference proteome</keyword>
<reference evidence="1 2" key="1">
    <citation type="journal article" date="2023" name="BMC Biotechnol.">
        <title>Vitis rotundifolia cv Carlos genome sequencing.</title>
        <authorList>
            <person name="Huff M."/>
            <person name="Hulse-Kemp A."/>
            <person name="Scheffler B."/>
            <person name="Youngblood R."/>
            <person name="Simpson S."/>
            <person name="Babiker E."/>
            <person name="Staton M."/>
        </authorList>
    </citation>
    <scope>NUCLEOTIDE SEQUENCE [LARGE SCALE GENOMIC DNA]</scope>
    <source>
        <tissue evidence="1">Leaf</tissue>
    </source>
</reference>
<dbReference type="SUPFAM" id="SSF52540">
    <property type="entry name" value="P-loop containing nucleoside triphosphate hydrolases"/>
    <property type="match status" value="1"/>
</dbReference>